<dbReference type="GO" id="GO:0003677">
    <property type="term" value="F:DNA binding"/>
    <property type="evidence" value="ECO:0007669"/>
    <property type="project" value="UniProtKB-KW"/>
</dbReference>
<reference evidence="6 7" key="1">
    <citation type="journal article" date="2021" name="Commun. Biol.">
        <title>The genome of Shorea leprosula (Dipterocarpaceae) highlights the ecological relevance of drought in aseasonal tropical rainforests.</title>
        <authorList>
            <person name="Ng K.K.S."/>
            <person name="Kobayashi M.J."/>
            <person name="Fawcett J.A."/>
            <person name="Hatakeyama M."/>
            <person name="Paape T."/>
            <person name="Ng C.H."/>
            <person name="Ang C.C."/>
            <person name="Tnah L.H."/>
            <person name="Lee C.T."/>
            <person name="Nishiyama T."/>
            <person name="Sese J."/>
            <person name="O'Brien M.J."/>
            <person name="Copetti D."/>
            <person name="Mohd Noor M.I."/>
            <person name="Ong R.C."/>
            <person name="Putra M."/>
            <person name="Sireger I.Z."/>
            <person name="Indrioko S."/>
            <person name="Kosugi Y."/>
            <person name="Izuno A."/>
            <person name="Isagi Y."/>
            <person name="Lee S.L."/>
            <person name="Shimizu K.K."/>
        </authorList>
    </citation>
    <scope>NUCLEOTIDE SEQUENCE [LARGE SCALE GENOMIC DNA]</scope>
    <source>
        <strain evidence="6">214</strain>
    </source>
</reference>
<evidence type="ECO:0000313" key="7">
    <source>
        <dbReference type="Proteomes" id="UP001054252"/>
    </source>
</evidence>
<proteinExistence type="predicted"/>
<evidence type="ECO:0000256" key="5">
    <source>
        <dbReference type="ARBA" id="ARBA00023242"/>
    </source>
</evidence>
<protein>
    <submittedName>
        <fullName evidence="6">Uncharacterized protein</fullName>
    </submittedName>
</protein>
<evidence type="ECO:0000256" key="2">
    <source>
        <dbReference type="ARBA" id="ARBA00023015"/>
    </source>
</evidence>
<gene>
    <name evidence="6" type="ORF">SLEP1_g45276</name>
</gene>
<dbReference type="GO" id="GO:0005634">
    <property type="term" value="C:nucleus"/>
    <property type="evidence" value="ECO:0007669"/>
    <property type="project" value="UniProtKB-SubCell"/>
</dbReference>
<accession>A0AAV5LIN8</accession>
<keyword evidence="2" id="KW-0805">Transcription regulation</keyword>
<dbReference type="Gene3D" id="2.40.330.10">
    <property type="entry name" value="DNA-binding pseudobarrel domain"/>
    <property type="match status" value="1"/>
</dbReference>
<evidence type="ECO:0000256" key="4">
    <source>
        <dbReference type="ARBA" id="ARBA00023163"/>
    </source>
</evidence>
<dbReference type="AlphaFoldDB" id="A0AAV5LIN8"/>
<name>A0AAV5LIN8_9ROSI</name>
<keyword evidence="5" id="KW-0539">Nucleus</keyword>
<keyword evidence="4" id="KW-0804">Transcription</keyword>
<dbReference type="SUPFAM" id="SSF101936">
    <property type="entry name" value="DNA-binding pseudobarrel domain"/>
    <property type="match status" value="1"/>
</dbReference>
<dbReference type="InterPro" id="IPR015300">
    <property type="entry name" value="DNA-bd_pseudobarrel_sf"/>
</dbReference>
<comment type="caution">
    <text evidence="6">The sequence shown here is derived from an EMBL/GenBank/DDBJ whole genome shotgun (WGS) entry which is preliminary data.</text>
</comment>
<keyword evidence="7" id="KW-1185">Reference proteome</keyword>
<sequence>MEDILFTRVLSPGAITTGVLSVSNRYVVPRMPTIEEGQNSALMRARDASQEGVIHPFIFRMRTTGRYAKQTLTGMKQFFDLHELQAGDRITIYAVEKELKLFGIVIRPGVYSIDFEKV</sequence>
<organism evidence="6 7">
    <name type="scientific">Rubroshorea leprosula</name>
    <dbReference type="NCBI Taxonomy" id="152421"/>
    <lineage>
        <taxon>Eukaryota</taxon>
        <taxon>Viridiplantae</taxon>
        <taxon>Streptophyta</taxon>
        <taxon>Embryophyta</taxon>
        <taxon>Tracheophyta</taxon>
        <taxon>Spermatophyta</taxon>
        <taxon>Magnoliopsida</taxon>
        <taxon>eudicotyledons</taxon>
        <taxon>Gunneridae</taxon>
        <taxon>Pentapetalae</taxon>
        <taxon>rosids</taxon>
        <taxon>malvids</taxon>
        <taxon>Malvales</taxon>
        <taxon>Dipterocarpaceae</taxon>
        <taxon>Rubroshorea</taxon>
    </lineage>
</organism>
<dbReference type="EMBL" id="BPVZ01000121">
    <property type="protein sequence ID" value="GKV37219.1"/>
    <property type="molecule type" value="Genomic_DNA"/>
</dbReference>
<keyword evidence="3" id="KW-0238">DNA-binding</keyword>
<comment type="subcellular location">
    <subcellularLocation>
        <location evidence="1">Nucleus</location>
    </subcellularLocation>
</comment>
<evidence type="ECO:0000313" key="6">
    <source>
        <dbReference type="EMBL" id="GKV37219.1"/>
    </source>
</evidence>
<evidence type="ECO:0000256" key="3">
    <source>
        <dbReference type="ARBA" id="ARBA00023125"/>
    </source>
</evidence>
<evidence type="ECO:0000256" key="1">
    <source>
        <dbReference type="ARBA" id="ARBA00004123"/>
    </source>
</evidence>
<dbReference type="Proteomes" id="UP001054252">
    <property type="component" value="Unassembled WGS sequence"/>
</dbReference>